<evidence type="ECO:0000313" key="2">
    <source>
        <dbReference type="EMBL" id="PXV62288.1"/>
    </source>
</evidence>
<feature type="domain" description="Glycosyl transferase family 1" evidence="1">
    <location>
        <begin position="169"/>
        <end position="353"/>
    </location>
</feature>
<dbReference type="AlphaFoldDB" id="A0A318E2V9"/>
<dbReference type="SUPFAM" id="SSF53756">
    <property type="entry name" value="UDP-Glycosyltransferase/glycogen phosphorylase"/>
    <property type="match status" value="1"/>
</dbReference>
<protein>
    <submittedName>
        <fullName evidence="2">Glycosyl transferase family 1</fullName>
    </submittedName>
</protein>
<dbReference type="Proteomes" id="UP000247389">
    <property type="component" value="Unassembled WGS sequence"/>
</dbReference>
<gene>
    <name evidence="2" type="ORF">C8C78_1356</name>
</gene>
<dbReference type="GO" id="GO:0016757">
    <property type="term" value="F:glycosyltransferase activity"/>
    <property type="evidence" value="ECO:0007669"/>
    <property type="project" value="InterPro"/>
</dbReference>
<accession>A0A318E2V9</accession>
<name>A0A318E2V9_9FIRM</name>
<dbReference type="InterPro" id="IPR001296">
    <property type="entry name" value="Glyco_trans_1"/>
</dbReference>
<dbReference type="PANTHER" id="PTHR12526">
    <property type="entry name" value="GLYCOSYLTRANSFERASE"/>
    <property type="match status" value="1"/>
</dbReference>
<dbReference type="CDD" id="cd03801">
    <property type="entry name" value="GT4_PimA-like"/>
    <property type="match status" value="1"/>
</dbReference>
<evidence type="ECO:0000259" key="1">
    <source>
        <dbReference type="Pfam" id="PF00534"/>
    </source>
</evidence>
<dbReference type="RefSeq" id="WP_110301218.1">
    <property type="nucleotide sequence ID" value="NZ_QICM01000035.1"/>
</dbReference>
<comment type="caution">
    <text evidence="2">The sequence shown here is derived from an EMBL/GenBank/DDBJ whole genome shotgun (WGS) entry which is preliminary data.</text>
</comment>
<sequence>MIKVGLYLENKNISEVDLSKPEEGNPGIGGTQYNFITMPYYFKKYIKNQIEFVWYANTTDKLPSEIESVKVDTCIEGAKTASKQGCDIFIWRPTTDAEGLEFINKMDSFSIDIVAWVHNTPGFKALNKMNDSSKLKRFVCVSQEQLDRLRDHNIFYKSKCIFNGFDPKEYIPQDNIKKDDNMVTYVGSLVPAKGFHHLARVWPKILKEIENAKLVVIGSGKLYNRNQSLGKWNIAEENYEKKWRKYLADENGNIHKSVEFKGTLGSEKITIMQKSKVGVVNPSGRTENCPGSAIEFQAAGTPVVSGGYRGLFDTVVDQKTGLLGRNDKELINNIVYLLKNNDKARKYGDNGMKFIKKKFSHKRISKQWLNLFNDVYNGKPNKTHNIKQHPFNDYKLLREIWRYTKKYVPGLKKAPSLSELKFKIKKVIK</sequence>
<evidence type="ECO:0000313" key="3">
    <source>
        <dbReference type="Proteomes" id="UP000247389"/>
    </source>
</evidence>
<keyword evidence="2" id="KW-0808">Transferase</keyword>
<dbReference type="Gene3D" id="3.40.50.2000">
    <property type="entry name" value="Glycogen Phosphorylase B"/>
    <property type="match status" value="2"/>
</dbReference>
<dbReference type="Pfam" id="PF00534">
    <property type="entry name" value="Glycos_transf_1"/>
    <property type="match status" value="1"/>
</dbReference>
<dbReference type="EMBL" id="QICM01000035">
    <property type="protein sequence ID" value="PXV62288.1"/>
    <property type="molecule type" value="Genomic_DNA"/>
</dbReference>
<organism evidence="2 3">
    <name type="scientific">Halanaerobium congolense</name>
    <dbReference type="NCBI Taxonomy" id="54121"/>
    <lineage>
        <taxon>Bacteria</taxon>
        <taxon>Bacillati</taxon>
        <taxon>Bacillota</taxon>
        <taxon>Clostridia</taxon>
        <taxon>Halanaerobiales</taxon>
        <taxon>Halanaerobiaceae</taxon>
        <taxon>Halanaerobium</taxon>
    </lineage>
</organism>
<reference evidence="2 3" key="1">
    <citation type="submission" date="2018-04" db="EMBL/GenBank/DDBJ databases">
        <title>Subsurface microbial communities from deep shales in Ohio and West Virginia, USA.</title>
        <authorList>
            <person name="Wrighton K."/>
        </authorList>
    </citation>
    <scope>NUCLEOTIDE SEQUENCE [LARGE SCALE GENOMIC DNA]</scope>
    <source>
        <strain evidence="2 3">MSL28</strain>
    </source>
</reference>
<dbReference type="PANTHER" id="PTHR12526:SF630">
    <property type="entry name" value="GLYCOSYLTRANSFERASE"/>
    <property type="match status" value="1"/>
</dbReference>
<proteinExistence type="predicted"/>